<comment type="caution">
    <text evidence="1">The sequence shown here is derived from an EMBL/GenBank/DDBJ whole genome shotgun (WGS) entry which is preliminary data.</text>
</comment>
<organism evidence="1 2">
    <name type="scientific">Caerostris darwini</name>
    <dbReference type="NCBI Taxonomy" id="1538125"/>
    <lineage>
        <taxon>Eukaryota</taxon>
        <taxon>Metazoa</taxon>
        <taxon>Ecdysozoa</taxon>
        <taxon>Arthropoda</taxon>
        <taxon>Chelicerata</taxon>
        <taxon>Arachnida</taxon>
        <taxon>Araneae</taxon>
        <taxon>Araneomorphae</taxon>
        <taxon>Entelegynae</taxon>
        <taxon>Araneoidea</taxon>
        <taxon>Araneidae</taxon>
        <taxon>Caerostris</taxon>
    </lineage>
</organism>
<dbReference type="Proteomes" id="UP001054837">
    <property type="component" value="Unassembled WGS sequence"/>
</dbReference>
<accession>A0AAV4QSG3</accession>
<proteinExistence type="predicted"/>
<dbReference type="EMBL" id="BPLQ01005005">
    <property type="protein sequence ID" value="GIY12202.1"/>
    <property type="molecule type" value="Genomic_DNA"/>
</dbReference>
<sequence length="92" mass="10443">MLLGENILPLFCIFGSIIEWRGFLWGEEHFVDVTFLIARSVGSCLFTTEDDTVRFELKPPIAQEDRKIVQYSLAGDLITSPEELLTPNVPNE</sequence>
<evidence type="ECO:0000313" key="1">
    <source>
        <dbReference type="EMBL" id="GIY12202.1"/>
    </source>
</evidence>
<keyword evidence="2" id="KW-1185">Reference proteome</keyword>
<name>A0AAV4QSG3_9ARAC</name>
<dbReference type="AlphaFoldDB" id="A0AAV4QSG3"/>
<evidence type="ECO:0000313" key="2">
    <source>
        <dbReference type="Proteomes" id="UP001054837"/>
    </source>
</evidence>
<reference evidence="1 2" key="1">
    <citation type="submission" date="2021-06" db="EMBL/GenBank/DDBJ databases">
        <title>Caerostris darwini draft genome.</title>
        <authorList>
            <person name="Kono N."/>
            <person name="Arakawa K."/>
        </authorList>
    </citation>
    <scope>NUCLEOTIDE SEQUENCE [LARGE SCALE GENOMIC DNA]</scope>
</reference>
<gene>
    <name evidence="1" type="ORF">CDAR_237321</name>
</gene>
<protein>
    <submittedName>
        <fullName evidence="1">Uncharacterized protein</fullName>
    </submittedName>
</protein>